<sequence>MASDVIVIGSGIVGASTTFHLAAAGISVTLIEKDHPAAGPTGKSSAVSHLFYTEPELSQLAQRGCEWLKRLPAIGDGPAVFHEVGMLWCTGEENAEEWAAAARRIHDQEGGEIFVITPEDLAARAPDFVMDDIAIGIWEPAYGYADPYEATNGFVNAARARGAIIRQQSRVGEIETAGGRVAG</sequence>
<reference evidence="3" key="1">
    <citation type="submission" date="2018-05" db="EMBL/GenBank/DDBJ databases">
        <authorList>
            <person name="Lanie J.A."/>
            <person name="Ng W.-L."/>
            <person name="Kazmierczak K.M."/>
            <person name="Andrzejewski T.M."/>
            <person name="Davidsen T.M."/>
            <person name="Wayne K.J."/>
            <person name="Tettelin H."/>
            <person name="Glass J.I."/>
            <person name="Rusch D."/>
            <person name="Podicherti R."/>
            <person name="Tsui H.-C.T."/>
            <person name="Winkler M.E."/>
        </authorList>
    </citation>
    <scope>NUCLEOTIDE SEQUENCE</scope>
</reference>
<organism evidence="3">
    <name type="scientific">marine metagenome</name>
    <dbReference type="NCBI Taxonomy" id="408172"/>
    <lineage>
        <taxon>unclassified sequences</taxon>
        <taxon>metagenomes</taxon>
        <taxon>ecological metagenomes</taxon>
    </lineage>
</organism>
<name>A0A383CKD5_9ZZZZ</name>
<evidence type="ECO:0000313" key="3">
    <source>
        <dbReference type="EMBL" id="SVE32652.1"/>
    </source>
</evidence>
<feature type="domain" description="FAD dependent oxidoreductase" evidence="2">
    <location>
        <begin position="4"/>
        <end position="182"/>
    </location>
</feature>
<dbReference type="PANTHER" id="PTHR13847">
    <property type="entry name" value="SARCOSINE DEHYDROGENASE-RELATED"/>
    <property type="match status" value="1"/>
</dbReference>
<proteinExistence type="predicted"/>
<dbReference type="Gene3D" id="3.30.9.10">
    <property type="entry name" value="D-Amino Acid Oxidase, subunit A, domain 2"/>
    <property type="match status" value="1"/>
</dbReference>
<dbReference type="GO" id="GO:0005737">
    <property type="term" value="C:cytoplasm"/>
    <property type="evidence" value="ECO:0007669"/>
    <property type="project" value="TreeGrafter"/>
</dbReference>
<keyword evidence="1" id="KW-0560">Oxidoreductase</keyword>
<dbReference type="InterPro" id="IPR006076">
    <property type="entry name" value="FAD-dep_OxRdtase"/>
</dbReference>
<dbReference type="Pfam" id="PF01266">
    <property type="entry name" value="DAO"/>
    <property type="match status" value="1"/>
</dbReference>
<dbReference type="SUPFAM" id="SSF51905">
    <property type="entry name" value="FAD/NAD(P)-binding domain"/>
    <property type="match status" value="1"/>
</dbReference>
<gene>
    <name evidence="3" type="ORF">METZ01_LOCUS485506</name>
</gene>
<dbReference type="Gene3D" id="3.50.50.60">
    <property type="entry name" value="FAD/NAD(P)-binding domain"/>
    <property type="match status" value="1"/>
</dbReference>
<dbReference type="AlphaFoldDB" id="A0A383CKD5"/>
<evidence type="ECO:0000256" key="1">
    <source>
        <dbReference type="ARBA" id="ARBA00023002"/>
    </source>
</evidence>
<dbReference type="InterPro" id="IPR036188">
    <property type="entry name" value="FAD/NAD-bd_sf"/>
</dbReference>
<dbReference type="PANTHER" id="PTHR13847:SF287">
    <property type="entry name" value="FAD-DEPENDENT OXIDOREDUCTASE DOMAIN-CONTAINING PROTEIN 1"/>
    <property type="match status" value="1"/>
</dbReference>
<protein>
    <recommendedName>
        <fullName evidence="2">FAD dependent oxidoreductase domain-containing protein</fullName>
    </recommendedName>
</protein>
<evidence type="ECO:0000259" key="2">
    <source>
        <dbReference type="Pfam" id="PF01266"/>
    </source>
</evidence>
<feature type="non-terminal residue" evidence="3">
    <location>
        <position position="183"/>
    </location>
</feature>
<accession>A0A383CKD5</accession>
<dbReference type="GO" id="GO:0016491">
    <property type="term" value="F:oxidoreductase activity"/>
    <property type="evidence" value="ECO:0007669"/>
    <property type="project" value="UniProtKB-KW"/>
</dbReference>
<dbReference type="EMBL" id="UINC01209578">
    <property type="protein sequence ID" value="SVE32652.1"/>
    <property type="molecule type" value="Genomic_DNA"/>
</dbReference>